<evidence type="ECO:0000256" key="8">
    <source>
        <dbReference type="ARBA" id="ARBA00023235"/>
    </source>
</evidence>
<dbReference type="SUPFAM" id="SSF53098">
    <property type="entry name" value="Ribonuclease H-like"/>
    <property type="match status" value="1"/>
</dbReference>
<feature type="domain" description="Helicase C-terminal" evidence="16">
    <location>
        <begin position="1270"/>
        <end position="1416"/>
    </location>
</feature>
<dbReference type="Pfam" id="PF00271">
    <property type="entry name" value="Helicase_C"/>
    <property type="match status" value="1"/>
</dbReference>
<dbReference type="InterPro" id="IPR012337">
    <property type="entry name" value="RNaseH-like_sf"/>
</dbReference>
<evidence type="ECO:0000313" key="17">
    <source>
        <dbReference type="EMBL" id="MBB2989643.1"/>
    </source>
</evidence>
<evidence type="ECO:0000256" key="11">
    <source>
        <dbReference type="ARBA" id="ARBA00044535"/>
    </source>
</evidence>
<dbReference type="InterPro" id="IPR027417">
    <property type="entry name" value="P-loop_NTPase"/>
</dbReference>
<feature type="domain" description="Helicase ATP-binding" evidence="15">
    <location>
        <begin position="320"/>
        <end position="600"/>
    </location>
</feature>
<name>A0A839Q2J8_MYCIR</name>
<dbReference type="EC" id="5.6.2.4" evidence="10"/>
<evidence type="ECO:0000256" key="13">
    <source>
        <dbReference type="SAM" id="MobiDB-lite"/>
    </source>
</evidence>
<keyword evidence="3" id="KW-0547">Nucleotide-binding</keyword>
<evidence type="ECO:0000313" key="18">
    <source>
        <dbReference type="Proteomes" id="UP000550501"/>
    </source>
</evidence>
<comment type="caution">
    <text evidence="17">The sequence shown here is derived from an EMBL/GenBank/DDBJ whole genome shotgun (WGS) entry which is preliminary data.</text>
</comment>
<dbReference type="GO" id="GO:0043590">
    <property type="term" value="C:bacterial nucleoid"/>
    <property type="evidence" value="ECO:0007669"/>
    <property type="project" value="TreeGrafter"/>
</dbReference>
<feature type="compositionally biased region" description="Basic and acidic residues" evidence="13">
    <location>
        <begin position="82"/>
        <end position="92"/>
    </location>
</feature>
<reference evidence="17 18" key="1">
    <citation type="submission" date="2020-08" db="EMBL/GenBank/DDBJ databases">
        <title>The Agave Microbiome: Exploring the role of microbial communities in plant adaptations to desert environments.</title>
        <authorList>
            <person name="Partida-Martinez L.P."/>
        </authorList>
    </citation>
    <scope>NUCLEOTIDE SEQUENCE [LARGE SCALE GENOMIC DNA]</scope>
    <source>
        <strain evidence="17 18">AT2.18</strain>
    </source>
</reference>
<dbReference type="InterPro" id="IPR032284">
    <property type="entry name" value="RecQ_Zn-bd"/>
</dbReference>
<dbReference type="Gene3D" id="3.40.50.300">
    <property type="entry name" value="P-loop containing nucleotide triphosphate hydrolases"/>
    <property type="match status" value="4"/>
</dbReference>
<evidence type="ECO:0000256" key="12">
    <source>
        <dbReference type="ARBA" id="ARBA00044550"/>
    </source>
</evidence>
<evidence type="ECO:0000256" key="1">
    <source>
        <dbReference type="ARBA" id="ARBA00005446"/>
    </source>
</evidence>
<dbReference type="GO" id="GO:0003677">
    <property type="term" value="F:DNA binding"/>
    <property type="evidence" value="ECO:0007669"/>
    <property type="project" value="UniProtKB-KW"/>
</dbReference>
<evidence type="ECO:0000256" key="9">
    <source>
        <dbReference type="ARBA" id="ARBA00034617"/>
    </source>
</evidence>
<dbReference type="InterPro" id="IPR014013">
    <property type="entry name" value="Helic_SF1/SF2_ATP-bd_DinG/Rad3"/>
</dbReference>
<evidence type="ECO:0000256" key="6">
    <source>
        <dbReference type="ARBA" id="ARBA00022840"/>
    </source>
</evidence>
<dbReference type="Pfam" id="PF13307">
    <property type="entry name" value="Helicase_C_2"/>
    <property type="match status" value="1"/>
</dbReference>
<evidence type="ECO:0000256" key="10">
    <source>
        <dbReference type="ARBA" id="ARBA00034808"/>
    </source>
</evidence>
<dbReference type="Pfam" id="PF16124">
    <property type="entry name" value="RecQ_Zn_bind"/>
    <property type="match status" value="1"/>
</dbReference>
<dbReference type="InterPro" id="IPR013520">
    <property type="entry name" value="Ribonucl_H"/>
</dbReference>
<dbReference type="SUPFAM" id="SSF52540">
    <property type="entry name" value="P-loop containing nucleoside triphosphate hydrolases"/>
    <property type="match status" value="2"/>
</dbReference>
<dbReference type="GO" id="GO:0046872">
    <property type="term" value="F:metal ion binding"/>
    <property type="evidence" value="ECO:0007669"/>
    <property type="project" value="UniProtKB-KW"/>
</dbReference>
<keyword evidence="7" id="KW-0238">DNA-binding</keyword>
<dbReference type="InterPro" id="IPR011545">
    <property type="entry name" value="DEAD/DEAH_box_helicase_dom"/>
</dbReference>
<dbReference type="SMART" id="SM00491">
    <property type="entry name" value="HELICc2"/>
    <property type="match status" value="1"/>
</dbReference>
<keyword evidence="18" id="KW-1185">Reference proteome</keyword>
<dbReference type="RefSeq" id="WP_183466925.1">
    <property type="nucleotide sequence ID" value="NZ_JACHVU010000002.1"/>
</dbReference>
<evidence type="ECO:0000256" key="3">
    <source>
        <dbReference type="ARBA" id="ARBA00022741"/>
    </source>
</evidence>
<keyword evidence="5 17" id="KW-0347">Helicase</keyword>
<dbReference type="PROSITE" id="PS51193">
    <property type="entry name" value="HELICASE_ATP_BIND_2"/>
    <property type="match status" value="1"/>
</dbReference>
<keyword evidence="2" id="KW-0479">Metal-binding</keyword>
<dbReference type="InterPro" id="IPR036397">
    <property type="entry name" value="RNaseH_sf"/>
</dbReference>
<evidence type="ECO:0000256" key="2">
    <source>
        <dbReference type="ARBA" id="ARBA00022723"/>
    </source>
</evidence>
<dbReference type="SMART" id="SM00479">
    <property type="entry name" value="EXOIII"/>
    <property type="match status" value="1"/>
</dbReference>
<dbReference type="Pfam" id="PF00270">
    <property type="entry name" value="DEAD"/>
    <property type="match status" value="2"/>
</dbReference>
<dbReference type="Pfam" id="PF00929">
    <property type="entry name" value="RNase_T"/>
    <property type="match status" value="1"/>
</dbReference>
<dbReference type="GO" id="GO:0043138">
    <property type="term" value="F:3'-5' DNA helicase activity"/>
    <property type="evidence" value="ECO:0007669"/>
    <property type="project" value="UniProtKB-EC"/>
</dbReference>
<dbReference type="InterPro" id="IPR036388">
    <property type="entry name" value="WH-like_DNA-bd_sf"/>
</dbReference>
<sequence length="1743" mass="191960">MSLARSALPPAPEAAHRILAEHGPLTATELRALLRAEQFHLPLERLHQLPDRFPQRFQIASDGRLTIAASDRADTDDEDETSSERSEWYEPRPERVPLDRVGVLDLETTGLHPSTDFITEVALVRLDGTPLLSVAVELPHDVPRPTPATADIVSTATALGMLEAHLQDLDLLVGHNLLAFDLPFLSQAARRAGARPVTFPATADSLHLSLLVDVAMPNRQLADLTLSYDISNDNPPRALSDATATAAVIRAMLASVDINEPSWQLAVATLETYDHPLAKVFPALPSTPDLAALARPSDPLLVATGSPAPDAWSATRDDFPTLHRQRGLRPRPAQQEMAHAVAEVFDRGGRLAVEAPTGTGKSLAYLLPALGRASQAGRPVLVATATKALQNQLRSDAAQLHESGLLRAPFRQLQGVGNYVCARELEGVLSDSDASGLALAVAIRSIATSASGTWDDVTDYMLRSADARYARTRARLRTNSGGCDRRNCAWAAVCPLMQQLKELDKKPGVVSVNHALVASWIKLQKQGIPAPGDVLNEGRADLVFDEAHALEDSLTAAWTERIDALELEILVNGLARRSRLMRDIRARGGAAVTEALEAITAASSQVRSTGNELAEAITTYLHEYAGKAAGVVLQSGVVSNRPEFRTLRQSAAGVRYWLIQLAKAVTSLRHSLAETSGLSSAKQRLRGYSERLDNAITLLETLGPLPDSHLWVYRLAAEEDDPAAWTYERLPIHVFPEFKQHVVDHTHSTVLCSATLTVEQRFDYLASRLGIRIDPDPDDDAFRALRLSSPFDYQNQSIVVLTNHLPVPVPVNEREFCEEMAADQAGFLSLSGGKTLTLFAARKRMEIVAHGVRAKAEELADRGVELLVQDELGRSQIAHRFRTEPGTVLYGLKSYWEGFDAPGETLSYLFLEKPPYPHPDDPLVSARQRAIAERGGDPFLDYVLPMTAMLFTQGFGRLIRSETDRGAAFVCDRRLHSPTQAQRVILGSLPAPAIHEALDRDDAWTRAIEFVTGTRPDLTDAISFGRDDVTKLLEELRLVEGEDPTAKLVEAAERLFGIKELHPKQLDVMRAIAEGRDVMAVLPTGFGKSLCFQLPALLAPQARATVVVSPLVALIKDQVNDLRGRRGIRPVQGITGTTSGPLRNEILRDTANGLVRLLYVSPERLARDPVLRGALGRQQLNNVVVDEAHCVSVWGHDFRPEFRQVPASVAAFGTRPPRAGLTATATSEVEADITSAMDMHDPVAIREPSDRPNLRFRVIKCADERDRARELLRFVTWARDRPGIIYVTKRALAEEIAALLRRAGYAARPYHAGMVPEQRDAVQEDFDSDTTRIIVATKAFGMGINKPNIGWVAHYDLPDSLDGYAQEAGRAARARDVSGDCVLLYTNADIARRRRLIEAHGTKADAAITQRLLTELWRCPERGDSRVFDIDDIADALGIDDDEINVHLAQLERVHAIEQGLDCSARATVDVGHREPEDETERRFFRELFYRAHRARPNVRIQLDFQQLSDERGYDPDELEQQLINWSLDRLVTFSSSRRLRRVRLLTKVAPQHELERESARWKWWQKRRLQAMIDYATQDSDCRRTVVGSHFGDDVPDCKSRDVEPCDACSGDIAAWATLPDHMVADPELLVNAELTSLQAIGWASAFRRGAYGEASLKAAVLGRESLGEGRPLGAGVLSCPQFGALRHVRGSEKRWDDAVNKLINQGLVERRAIVREGSQVPYQSLALTPAGAQTLGIAEPQ</sequence>
<dbReference type="GO" id="GO:0006281">
    <property type="term" value="P:DNA repair"/>
    <property type="evidence" value="ECO:0007669"/>
    <property type="project" value="TreeGrafter"/>
</dbReference>
<dbReference type="GO" id="GO:0030894">
    <property type="term" value="C:replisome"/>
    <property type="evidence" value="ECO:0007669"/>
    <property type="project" value="TreeGrafter"/>
</dbReference>
<dbReference type="GO" id="GO:0006310">
    <property type="term" value="P:DNA recombination"/>
    <property type="evidence" value="ECO:0007669"/>
    <property type="project" value="InterPro"/>
</dbReference>
<accession>A0A839Q2J8</accession>
<feature type="domain" description="Helicase ATP-binding" evidence="14">
    <location>
        <begin position="1069"/>
        <end position="1243"/>
    </location>
</feature>
<dbReference type="InterPro" id="IPR001650">
    <property type="entry name" value="Helicase_C-like"/>
</dbReference>
<dbReference type="InterPro" id="IPR014001">
    <property type="entry name" value="Helicase_ATP-bd"/>
</dbReference>
<dbReference type="GO" id="GO:0005737">
    <property type="term" value="C:cytoplasm"/>
    <property type="evidence" value="ECO:0007669"/>
    <property type="project" value="TreeGrafter"/>
</dbReference>
<dbReference type="Gene3D" id="3.30.420.10">
    <property type="entry name" value="Ribonuclease H-like superfamily/Ribonuclease H"/>
    <property type="match status" value="1"/>
</dbReference>
<dbReference type="GO" id="GO:0004527">
    <property type="term" value="F:exonuclease activity"/>
    <property type="evidence" value="ECO:0007669"/>
    <property type="project" value="UniProtKB-ARBA"/>
</dbReference>
<dbReference type="EMBL" id="JACHVU010000002">
    <property type="protein sequence ID" value="MBB2989643.1"/>
    <property type="molecule type" value="Genomic_DNA"/>
</dbReference>
<keyword evidence="4 17" id="KW-0378">Hydrolase</keyword>
<gene>
    <name evidence="17" type="ORF">FHR72_001106</name>
</gene>
<dbReference type="Gene3D" id="1.10.10.10">
    <property type="entry name" value="Winged helix-like DNA-binding domain superfamily/Winged helix DNA-binding domain"/>
    <property type="match status" value="1"/>
</dbReference>
<dbReference type="InterPro" id="IPR006555">
    <property type="entry name" value="ATP-dep_Helicase_C"/>
</dbReference>
<dbReference type="GO" id="GO:0016818">
    <property type="term" value="F:hydrolase activity, acting on acid anhydrides, in phosphorus-containing anhydrides"/>
    <property type="evidence" value="ECO:0007669"/>
    <property type="project" value="InterPro"/>
</dbReference>
<evidence type="ECO:0000259" key="16">
    <source>
        <dbReference type="PROSITE" id="PS51194"/>
    </source>
</evidence>
<keyword evidence="6" id="KW-0067">ATP-binding</keyword>
<dbReference type="NCBIfam" id="TIGR00614">
    <property type="entry name" value="recQ_fam"/>
    <property type="match status" value="1"/>
</dbReference>
<dbReference type="GO" id="GO:0009378">
    <property type="term" value="F:four-way junction helicase activity"/>
    <property type="evidence" value="ECO:0007669"/>
    <property type="project" value="TreeGrafter"/>
</dbReference>
<dbReference type="InterPro" id="IPR004589">
    <property type="entry name" value="DNA_helicase_ATP-dep_RecQ"/>
</dbReference>
<evidence type="ECO:0000259" key="14">
    <source>
        <dbReference type="PROSITE" id="PS51192"/>
    </source>
</evidence>
<evidence type="ECO:0000256" key="7">
    <source>
        <dbReference type="ARBA" id="ARBA00023125"/>
    </source>
</evidence>
<dbReference type="CDD" id="cd17920">
    <property type="entry name" value="DEXHc_RecQ"/>
    <property type="match status" value="1"/>
</dbReference>
<dbReference type="Proteomes" id="UP000550501">
    <property type="component" value="Unassembled WGS sequence"/>
</dbReference>
<evidence type="ECO:0000256" key="4">
    <source>
        <dbReference type="ARBA" id="ARBA00022801"/>
    </source>
</evidence>
<evidence type="ECO:0000256" key="5">
    <source>
        <dbReference type="ARBA" id="ARBA00022806"/>
    </source>
</evidence>
<comment type="catalytic activity">
    <reaction evidence="9">
        <text>Couples ATP hydrolysis with the unwinding of duplex DNA by translocating in the 3'-5' direction.</text>
        <dbReference type="EC" id="5.6.2.4"/>
    </reaction>
</comment>
<protein>
    <recommendedName>
        <fullName evidence="11">ATP-dependent DNA helicase RecQ</fullName>
        <ecNumber evidence="10">5.6.2.4</ecNumber>
    </recommendedName>
    <alternativeName>
        <fullName evidence="12">DNA 3'-5' helicase RecQ</fullName>
    </alternativeName>
</protein>
<keyword evidence="8" id="KW-0413">Isomerase</keyword>
<dbReference type="PANTHER" id="PTHR13710:SF105">
    <property type="entry name" value="ATP-DEPENDENT DNA HELICASE Q1"/>
    <property type="match status" value="1"/>
</dbReference>
<dbReference type="SMART" id="SM00487">
    <property type="entry name" value="DEXDc"/>
    <property type="match status" value="2"/>
</dbReference>
<dbReference type="SMART" id="SM00490">
    <property type="entry name" value="HELICc"/>
    <property type="match status" value="1"/>
</dbReference>
<dbReference type="PANTHER" id="PTHR13710">
    <property type="entry name" value="DNA HELICASE RECQ FAMILY MEMBER"/>
    <property type="match status" value="1"/>
</dbReference>
<evidence type="ECO:0000259" key="15">
    <source>
        <dbReference type="PROSITE" id="PS51193"/>
    </source>
</evidence>
<dbReference type="CDD" id="cd06127">
    <property type="entry name" value="DEDDh"/>
    <property type="match status" value="1"/>
</dbReference>
<dbReference type="GO" id="GO:0005524">
    <property type="term" value="F:ATP binding"/>
    <property type="evidence" value="ECO:0007669"/>
    <property type="project" value="UniProtKB-KW"/>
</dbReference>
<comment type="similarity">
    <text evidence="1">Belongs to the helicase family. RecQ subfamily.</text>
</comment>
<proteinExistence type="inferred from homology"/>
<feature type="region of interest" description="Disordered" evidence="13">
    <location>
        <begin position="68"/>
        <end position="92"/>
    </location>
</feature>
<dbReference type="PROSITE" id="PS51194">
    <property type="entry name" value="HELICASE_CTER"/>
    <property type="match status" value="1"/>
</dbReference>
<organism evidence="17 18">
    <name type="scientific">Mycolicibacterium iranicum</name>
    <name type="common">Mycobacterium iranicum</name>
    <dbReference type="NCBI Taxonomy" id="912594"/>
    <lineage>
        <taxon>Bacteria</taxon>
        <taxon>Bacillati</taxon>
        <taxon>Actinomycetota</taxon>
        <taxon>Actinomycetes</taxon>
        <taxon>Mycobacteriales</taxon>
        <taxon>Mycobacteriaceae</taxon>
        <taxon>Mycolicibacterium</taxon>
    </lineage>
</organism>
<dbReference type="PROSITE" id="PS51192">
    <property type="entry name" value="HELICASE_ATP_BIND_1"/>
    <property type="match status" value="1"/>
</dbReference>